<dbReference type="NCBIfam" id="TIGR01770">
    <property type="entry name" value="NDH_I_N"/>
    <property type="match status" value="1"/>
</dbReference>
<dbReference type="GO" id="GO:0005886">
    <property type="term" value="C:plasma membrane"/>
    <property type="evidence" value="ECO:0007669"/>
    <property type="project" value="UniProtKB-SubCell"/>
</dbReference>
<evidence type="ECO:0000256" key="5">
    <source>
        <dbReference type="HAMAP-Rule" id="MF_00445"/>
    </source>
</evidence>
<feature type="transmembrane region" description="Helical" evidence="5">
    <location>
        <begin position="442"/>
        <end position="464"/>
    </location>
</feature>
<feature type="transmembrane region" description="Helical" evidence="5">
    <location>
        <begin position="358"/>
        <end position="382"/>
    </location>
</feature>
<dbReference type="GO" id="GO:0012505">
    <property type="term" value="C:endomembrane system"/>
    <property type="evidence" value="ECO:0007669"/>
    <property type="project" value="UniProtKB-SubCell"/>
</dbReference>
<organism evidence="8 9">
    <name type="scientific">Brooklawnia propionicigenes</name>
    <dbReference type="NCBI Taxonomy" id="3041175"/>
    <lineage>
        <taxon>Bacteria</taxon>
        <taxon>Bacillati</taxon>
        <taxon>Actinomycetota</taxon>
        <taxon>Actinomycetes</taxon>
        <taxon>Propionibacteriales</taxon>
        <taxon>Propionibacteriaceae</taxon>
        <taxon>Brooklawnia</taxon>
    </lineage>
</organism>
<evidence type="ECO:0000256" key="6">
    <source>
        <dbReference type="RuleBase" id="RU000320"/>
    </source>
</evidence>
<reference evidence="8" key="1">
    <citation type="journal article" date="2024" name="Int. J. Syst. Evol. Microbiol.">
        <title>Brooklawnia propionicigenes sp. nov., a facultatively anaerobic, propionate-producing bacterium isolated from a methanogenic reactor treating waste from cattle farms.</title>
        <authorList>
            <person name="Akita Y."/>
            <person name="Ueki A."/>
            <person name="Tonouchi A."/>
            <person name="Sugawara Y."/>
            <person name="Honma S."/>
            <person name="Kaku N."/>
            <person name="Ueki K."/>
        </authorList>
    </citation>
    <scope>NUCLEOTIDE SEQUENCE</scope>
    <source>
        <strain evidence="8">SH051</strain>
    </source>
</reference>
<feature type="transmembrane region" description="Helical" evidence="5">
    <location>
        <begin position="324"/>
        <end position="346"/>
    </location>
</feature>
<dbReference type="EMBL" id="AP028056">
    <property type="protein sequence ID" value="BEH02858.1"/>
    <property type="molecule type" value="Genomic_DNA"/>
</dbReference>
<evidence type="ECO:0000313" key="8">
    <source>
        <dbReference type="EMBL" id="BEH02858.1"/>
    </source>
</evidence>
<dbReference type="KEGG" id="broo:brsh051_21390"/>
<dbReference type="Proteomes" id="UP001431656">
    <property type="component" value="Chromosome"/>
</dbReference>
<dbReference type="GO" id="GO:0050136">
    <property type="term" value="F:NADH dehydrogenase (quinone) (non-electrogenic) activity"/>
    <property type="evidence" value="ECO:0007669"/>
    <property type="project" value="UniProtKB-UniRule"/>
</dbReference>
<dbReference type="GO" id="GO:0008137">
    <property type="term" value="F:NADH dehydrogenase (ubiquinone) activity"/>
    <property type="evidence" value="ECO:0007669"/>
    <property type="project" value="InterPro"/>
</dbReference>
<dbReference type="GO" id="GO:0042773">
    <property type="term" value="P:ATP synthesis coupled electron transport"/>
    <property type="evidence" value="ECO:0007669"/>
    <property type="project" value="InterPro"/>
</dbReference>
<keyword evidence="5" id="KW-1003">Cell membrane</keyword>
<feature type="transmembrane region" description="Helical" evidence="5">
    <location>
        <begin position="298"/>
        <end position="317"/>
    </location>
</feature>
<evidence type="ECO:0000256" key="3">
    <source>
        <dbReference type="ARBA" id="ARBA00022989"/>
    </source>
</evidence>
<feature type="transmembrane region" description="Helical" evidence="5">
    <location>
        <begin position="6"/>
        <end position="24"/>
    </location>
</feature>
<keyword evidence="5" id="KW-0520">NAD</keyword>
<feature type="transmembrane region" description="Helical" evidence="5">
    <location>
        <begin position="403"/>
        <end position="436"/>
    </location>
</feature>
<comment type="subcellular location">
    <subcellularLocation>
        <location evidence="5">Cell membrane</location>
        <topology evidence="5">Multi-pass membrane protein</topology>
    </subcellularLocation>
    <subcellularLocation>
        <location evidence="1">Endomembrane system</location>
        <topology evidence="1">Multi-pass membrane protein</topology>
    </subcellularLocation>
    <subcellularLocation>
        <location evidence="6">Membrane</location>
        <topology evidence="6">Multi-pass membrane protein</topology>
    </subcellularLocation>
</comment>
<accession>A0AAN0KGR8</accession>
<dbReference type="RefSeq" id="WP_286264825.1">
    <property type="nucleotide sequence ID" value="NZ_AP028056.1"/>
</dbReference>
<name>A0AAN0KGR8_9ACTN</name>
<feature type="transmembrane region" description="Helical" evidence="5">
    <location>
        <begin position="184"/>
        <end position="208"/>
    </location>
</feature>
<keyword evidence="5" id="KW-0874">Quinone</keyword>
<feature type="transmembrane region" description="Helical" evidence="5">
    <location>
        <begin position="476"/>
        <end position="500"/>
    </location>
</feature>
<comment type="subunit">
    <text evidence="5">NDH-1 is composed of 14 different subunits. Subunits NuoA, H, J, K, L, M, N constitute the membrane sector of the complex.</text>
</comment>
<evidence type="ECO:0000256" key="4">
    <source>
        <dbReference type="ARBA" id="ARBA00023136"/>
    </source>
</evidence>
<comment type="similarity">
    <text evidence="5">Belongs to the complex I subunit 2 family.</text>
</comment>
<proteinExistence type="inferred from homology"/>
<keyword evidence="2 5" id="KW-0812">Transmembrane</keyword>
<keyword evidence="5" id="KW-0813">Transport</keyword>
<gene>
    <name evidence="5 8" type="primary">nuoN</name>
    <name evidence="8" type="ORF">brsh051_21390</name>
</gene>
<feature type="transmembrane region" description="Helical" evidence="5">
    <location>
        <begin position="265"/>
        <end position="286"/>
    </location>
</feature>
<keyword evidence="5" id="KW-1278">Translocase</keyword>
<feature type="domain" description="NADH:quinone oxidoreductase/Mrp antiporter transmembrane" evidence="7">
    <location>
        <begin position="148"/>
        <end position="454"/>
    </location>
</feature>
<dbReference type="GO" id="GO:0048038">
    <property type="term" value="F:quinone binding"/>
    <property type="evidence" value="ECO:0007669"/>
    <property type="project" value="UniProtKB-KW"/>
</dbReference>
<comment type="function">
    <text evidence="5">NDH-1 shuttles electrons from NADH, via FMN and iron-sulfur (Fe-S) centers, to quinones in the respiratory chain. The immediate electron acceptor for the enzyme in this species is believed to be a menaquinone. Couples the redox reaction to proton translocation (for every two electrons transferred, four hydrogen ions are translocated across the cytoplasmic membrane), and thus conserves the redox energy in a proton gradient.</text>
</comment>
<feature type="transmembrane region" description="Helical" evidence="5">
    <location>
        <begin position="36"/>
        <end position="56"/>
    </location>
</feature>
<evidence type="ECO:0000256" key="1">
    <source>
        <dbReference type="ARBA" id="ARBA00004127"/>
    </source>
</evidence>
<dbReference type="Pfam" id="PF00361">
    <property type="entry name" value="Proton_antipo_M"/>
    <property type="match status" value="1"/>
</dbReference>
<evidence type="ECO:0000256" key="2">
    <source>
        <dbReference type="ARBA" id="ARBA00022692"/>
    </source>
</evidence>
<evidence type="ECO:0000259" key="7">
    <source>
        <dbReference type="Pfam" id="PF00361"/>
    </source>
</evidence>
<keyword evidence="4 5" id="KW-0472">Membrane</keyword>
<feature type="transmembrane region" description="Helical" evidence="5">
    <location>
        <begin position="228"/>
        <end position="253"/>
    </location>
</feature>
<feature type="transmembrane region" description="Helical" evidence="5">
    <location>
        <begin position="154"/>
        <end position="172"/>
    </location>
</feature>
<dbReference type="InterPro" id="IPR010096">
    <property type="entry name" value="NADH-Q_OxRdtase_suN/2"/>
</dbReference>
<comment type="catalytic activity">
    <reaction evidence="5">
        <text>a quinone + NADH + 5 H(+)(in) = a quinol + NAD(+) + 4 H(+)(out)</text>
        <dbReference type="Rhea" id="RHEA:57888"/>
        <dbReference type="ChEBI" id="CHEBI:15378"/>
        <dbReference type="ChEBI" id="CHEBI:24646"/>
        <dbReference type="ChEBI" id="CHEBI:57540"/>
        <dbReference type="ChEBI" id="CHEBI:57945"/>
        <dbReference type="ChEBI" id="CHEBI:132124"/>
    </reaction>
</comment>
<feature type="transmembrane region" description="Helical" evidence="5">
    <location>
        <begin position="131"/>
        <end position="148"/>
    </location>
</feature>
<evidence type="ECO:0000313" key="9">
    <source>
        <dbReference type="Proteomes" id="UP001431656"/>
    </source>
</evidence>
<sequence>MLEEFLPAAPVLLVLLGGTIAIVFEGAVPRLVRPTVQAAWALLVLIGAFGWTLVNWSANAPQLAAMNALTLDGPAQLTWMLLLFFGALAVLLFAERRVGGGESPFAPNASAVPSSQAEREAIAARQEQTEVFPLLLFSLAGMMVFAAANDLLTMFVALEVLSFPLYVLCGMARRRRLLSQEASLKYFLLGALSSAIFLYGVALTFGYAGSFHFRDIDLAVQSNAQSPWLLLAGLALLGVGVLFKMGAVPFHNWVPDVYQGAPTPVTAFMAICTKLAATVGLLRLLYVALGSLRWDWQTALAVIAVATMVVGSLIGLIQTDVKRLLAYSSIAHAGFILVGVVGAVTTANGLADDRVGSVAAILVYLAAYGLATMGAFAIVTLVRRSGAEATSFAAWSGLGRRDPLLGVLMTIFLLSMAGIPLTGGFIGKVAVFAAAWNGGYSWLVLIAVIASLVTAGFYFHVIWVMFGPNPNDETALVSPGIGTQIVIWVGVAGTLLLGVLPGPLLDIAINSAGFIR</sequence>
<protein>
    <recommendedName>
        <fullName evidence="5">NADH-quinone oxidoreductase subunit N</fullName>
        <ecNumber evidence="5">7.1.1.-</ecNumber>
    </recommendedName>
    <alternativeName>
        <fullName evidence="5">NADH dehydrogenase I subunit N</fullName>
    </alternativeName>
    <alternativeName>
        <fullName evidence="5">NDH-1 subunit N</fullName>
    </alternativeName>
</protein>
<dbReference type="AlphaFoldDB" id="A0AAN0KGR8"/>
<dbReference type="EC" id="7.1.1.-" evidence="5"/>
<dbReference type="HAMAP" id="MF_00445">
    <property type="entry name" value="NDH1_NuoN_1"/>
    <property type="match status" value="1"/>
</dbReference>
<dbReference type="PANTHER" id="PTHR22773">
    <property type="entry name" value="NADH DEHYDROGENASE"/>
    <property type="match status" value="1"/>
</dbReference>
<feature type="transmembrane region" description="Helical" evidence="5">
    <location>
        <begin position="76"/>
        <end position="94"/>
    </location>
</feature>
<dbReference type="InterPro" id="IPR001750">
    <property type="entry name" value="ND/Mrp_TM"/>
</dbReference>
<keyword evidence="9" id="KW-1185">Reference proteome</keyword>
<dbReference type="NCBIfam" id="NF004441">
    <property type="entry name" value="PRK05777.1-4"/>
    <property type="match status" value="1"/>
</dbReference>
<keyword evidence="3 5" id="KW-1133">Transmembrane helix</keyword>